<evidence type="ECO:0000259" key="7">
    <source>
        <dbReference type="PROSITE" id="PS50104"/>
    </source>
</evidence>
<dbReference type="InterPro" id="IPR002182">
    <property type="entry name" value="NB-ARC"/>
</dbReference>
<dbReference type="SUPFAM" id="SSF52200">
    <property type="entry name" value="Toll/Interleukin receptor TIR domain"/>
    <property type="match status" value="1"/>
</dbReference>
<dbReference type="Gene3D" id="3.40.50.10140">
    <property type="entry name" value="Toll/interleukin-1 receptor homology (TIR) domain"/>
    <property type="match status" value="1"/>
</dbReference>
<dbReference type="InterPro" id="IPR000157">
    <property type="entry name" value="TIR_dom"/>
</dbReference>
<dbReference type="GO" id="GO:0043531">
    <property type="term" value="F:ADP binding"/>
    <property type="evidence" value="ECO:0007669"/>
    <property type="project" value="InterPro"/>
</dbReference>
<gene>
    <name evidence="8" type="ORF">GA_TR3733_c0_g1_i1_g.13275</name>
</gene>
<evidence type="ECO:0000313" key="8">
    <source>
        <dbReference type="EMBL" id="JAU24086.1"/>
    </source>
</evidence>
<dbReference type="Gene3D" id="3.40.50.300">
    <property type="entry name" value="P-loop containing nucleotide triphosphate hydrolases"/>
    <property type="match status" value="1"/>
</dbReference>
<dbReference type="Pfam" id="PF00931">
    <property type="entry name" value="NB-ARC"/>
    <property type="match status" value="1"/>
</dbReference>
<accession>A0A1J3DYL3</accession>
<dbReference type="EC" id="3.2.2.6" evidence="1"/>
<dbReference type="InterPro" id="IPR045344">
    <property type="entry name" value="C-JID"/>
</dbReference>
<dbReference type="GO" id="GO:0007165">
    <property type="term" value="P:signal transduction"/>
    <property type="evidence" value="ECO:0007669"/>
    <property type="project" value="InterPro"/>
</dbReference>
<dbReference type="FunFam" id="3.40.50.10140:FF:000007">
    <property type="entry name" value="Disease resistance protein (TIR-NBS-LRR class)"/>
    <property type="match status" value="1"/>
</dbReference>
<comment type="catalytic activity">
    <reaction evidence="6">
        <text>NAD(+) + H2O = ADP-D-ribose + nicotinamide + H(+)</text>
        <dbReference type="Rhea" id="RHEA:16301"/>
        <dbReference type="ChEBI" id="CHEBI:15377"/>
        <dbReference type="ChEBI" id="CHEBI:15378"/>
        <dbReference type="ChEBI" id="CHEBI:17154"/>
        <dbReference type="ChEBI" id="CHEBI:57540"/>
        <dbReference type="ChEBI" id="CHEBI:57967"/>
        <dbReference type="EC" id="3.2.2.6"/>
    </reaction>
    <physiologicalReaction direction="left-to-right" evidence="6">
        <dbReference type="Rhea" id="RHEA:16302"/>
    </physiologicalReaction>
</comment>
<evidence type="ECO:0000256" key="6">
    <source>
        <dbReference type="ARBA" id="ARBA00047304"/>
    </source>
</evidence>
<dbReference type="FunFam" id="3.80.10.10:FF:000386">
    <property type="entry name" value="Disease resistance protein RPS4"/>
    <property type="match status" value="1"/>
</dbReference>
<dbReference type="PROSITE" id="PS50104">
    <property type="entry name" value="TIR"/>
    <property type="match status" value="1"/>
</dbReference>
<dbReference type="Pfam" id="PF20160">
    <property type="entry name" value="C-JID"/>
    <property type="match status" value="1"/>
</dbReference>
<dbReference type="Gene3D" id="3.80.10.10">
    <property type="entry name" value="Ribonuclease Inhibitor"/>
    <property type="match status" value="2"/>
</dbReference>
<dbReference type="InterPro" id="IPR027417">
    <property type="entry name" value="P-loop_NTPase"/>
</dbReference>
<dbReference type="InterPro" id="IPR044974">
    <property type="entry name" value="Disease_R_plants"/>
</dbReference>
<dbReference type="EMBL" id="GEVI01008234">
    <property type="protein sequence ID" value="JAU24086.1"/>
    <property type="molecule type" value="Transcribed_RNA"/>
</dbReference>
<keyword evidence="3" id="KW-0677">Repeat</keyword>
<dbReference type="InterPro" id="IPR058192">
    <property type="entry name" value="WHD_ROQ1-like"/>
</dbReference>
<keyword evidence="4" id="KW-0378">Hydrolase</keyword>
<dbReference type="Pfam" id="PF23282">
    <property type="entry name" value="WHD_ROQ1"/>
    <property type="match status" value="1"/>
</dbReference>
<evidence type="ECO:0000256" key="4">
    <source>
        <dbReference type="ARBA" id="ARBA00022801"/>
    </source>
</evidence>
<evidence type="ECO:0000256" key="5">
    <source>
        <dbReference type="ARBA" id="ARBA00023027"/>
    </source>
</evidence>
<dbReference type="GO" id="GO:0006952">
    <property type="term" value="P:defense response"/>
    <property type="evidence" value="ECO:0007669"/>
    <property type="project" value="InterPro"/>
</dbReference>
<dbReference type="PRINTS" id="PR00364">
    <property type="entry name" value="DISEASERSIST"/>
</dbReference>
<dbReference type="AlphaFoldDB" id="A0A1J3DYL3"/>
<dbReference type="PANTHER" id="PTHR11017:SF589">
    <property type="entry name" value="ADP-RIBOSYL CYCLASE_CYCLIC ADP-RIBOSE HYDROLASE-RELATED"/>
    <property type="match status" value="1"/>
</dbReference>
<keyword evidence="5" id="KW-0520">NAD</keyword>
<dbReference type="SUPFAM" id="SSF52540">
    <property type="entry name" value="P-loop containing nucleoside triphosphate hydrolases"/>
    <property type="match status" value="1"/>
</dbReference>
<feature type="domain" description="TIR" evidence="7">
    <location>
        <begin position="20"/>
        <end position="182"/>
    </location>
</feature>
<sequence>MAAASSSSSSSTSVSRVKLLPPRVFVNFRGDELRDNFISHLEKALKDEKVPYFIDNHLVPSDDLEILFKEIEDSKVALAVFSQQYPESKWCLDELVKIMEKVKEDKLKVIPIFFKVKVEDVKHQTGEFGLKLTGRGNRGESNIAKWKNALTSVTAKKGLTSAMYSTERDLIVDIVEAVKKALDKVSQGGEGTILRSINISSESFNGNIFSETIEQPRRDLPGTEQRLKKLEDILFDFKCAQLRIIGIVGMPGIGKTTLAELYFNRWNHELVFNKLILGIREKSEYHGSNWLMNKLLNGQDLNDKADMFTKRILLVLDDVSHKDQVDFLLKNRQRIKGGSKIVITTRDKTSIEELVDDTYVVSGLNVREALQLFNSHAFDDQACCATGNFPNLSKRFVDYAEGNPRVLEELGKEICGKDEAHWVTRLATLPHCCNKEILNDLRISYEKMTVEQKDAFLDIACFFRSEEEDYVKCLLGPDGSESREAVRDLTEKLLVCVSAGRIEMHNVLCTLGKELGSSHENESGERMWNYDRTFNSLCLEHVQGGKNKVRGIFLDTSKVTKGIALDKQTFTERFDKLNLRYLKIYDSLCPQQCEVDCKVNLPDDLNFPFQEVRYLHWLKFSLDELPPDFEPNKLTDLRLPYSKIKRVWKATQKAPWLKWVDLSFSTRLTDLSALSKATDLQRLNLEGCTSLSTLPRELKNMKRLVFMNLRGCVMLSSLPAKLDLISLKTLILSGCSKFHKFEISSENLEFLHLDGTAIKNLPTTIQNFKKLVILNLKDCKMLESLPYCLDKLKALEELILSGCKELTRFPDIKQNMENLQILLLDGTSIEELPDTLLHCGNLKNQVVCQQPLRMNGVSLLRRLCLRGNHTIRSLGPSMSQLYHLKWIDLKHCENLESISTLPPNLQCLDAHDCISLKTVASPVALLIPTTQQVPSSFIFTNCEKLEQVAKNEIICYAHNKSRLLSEALNRHNKGFDFEALVATSFPGSEVPAWFSQIASGAELEPELPRHWSENGFVGISLCAVVSFENHKTRNNKLQVKCKCVFNIVETSPSNFNCHIGGLSETCDEELTIKSNHVFIGYTNWLNISKCQQENGRKECVPTKASIKFEVTDGTEEIMNCEVLQCGFSLVQESGSWEASAGTENVSESIVLDLLKGIKWLYKLLCTRNKG</sequence>
<evidence type="ECO:0000256" key="3">
    <source>
        <dbReference type="ARBA" id="ARBA00022737"/>
    </source>
</evidence>
<proteinExistence type="predicted"/>
<evidence type="ECO:0000256" key="1">
    <source>
        <dbReference type="ARBA" id="ARBA00011982"/>
    </source>
</evidence>
<evidence type="ECO:0000256" key="2">
    <source>
        <dbReference type="ARBA" id="ARBA00022614"/>
    </source>
</evidence>
<keyword evidence="2" id="KW-0433">Leucine-rich repeat</keyword>
<dbReference type="SUPFAM" id="SSF52058">
    <property type="entry name" value="L domain-like"/>
    <property type="match status" value="1"/>
</dbReference>
<reference evidence="8" key="1">
    <citation type="submission" date="2016-07" db="EMBL/GenBank/DDBJ databases">
        <title>De novo transcriptome assembly of four accessions of the metal hyperaccumulator plant Noccaea caerulescens.</title>
        <authorList>
            <person name="Blande D."/>
            <person name="Halimaa P."/>
            <person name="Tervahauta A.I."/>
            <person name="Aarts M.G."/>
            <person name="Karenlampi S.O."/>
        </authorList>
    </citation>
    <scope>NUCLEOTIDE SEQUENCE</scope>
</reference>
<organism evidence="8">
    <name type="scientific">Noccaea caerulescens</name>
    <name type="common">Alpine penny-cress</name>
    <name type="synonym">Thlaspi caerulescens</name>
    <dbReference type="NCBI Taxonomy" id="107243"/>
    <lineage>
        <taxon>Eukaryota</taxon>
        <taxon>Viridiplantae</taxon>
        <taxon>Streptophyta</taxon>
        <taxon>Embryophyta</taxon>
        <taxon>Tracheophyta</taxon>
        <taxon>Spermatophyta</taxon>
        <taxon>Magnoliopsida</taxon>
        <taxon>eudicotyledons</taxon>
        <taxon>Gunneridae</taxon>
        <taxon>Pentapetalae</taxon>
        <taxon>rosids</taxon>
        <taxon>malvids</taxon>
        <taxon>Brassicales</taxon>
        <taxon>Brassicaceae</taxon>
        <taxon>Coluteocarpeae</taxon>
        <taxon>Noccaea</taxon>
    </lineage>
</organism>
<dbReference type="PANTHER" id="PTHR11017">
    <property type="entry name" value="LEUCINE-RICH REPEAT-CONTAINING PROTEIN"/>
    <property type="match status" value="1"/>
</dbReference>
<dbReference type="GO" id="GO:0061809">
    <property type="term" value="F:NAD+ nucleosidase activity, cyclic ADP-ribose generating"/>
    <property type="evidence" value="ECO:0007669"/>
    <property type="project" value="UniProtKB-EC"/>
</dbReference>
<dbReference type="SMART" id="SM00255">
    <property type="entry name" value="TIR"/>
    <property type="match status" value="1"/>
</dbReference>
<dbReference type="InterPro" id="IPR032675">
    <property type="entry name" value="LRR_dom_sf"/>
</dbReference>
<protein>
    <recommendedName>
        <fullName evidence="1">ADP-ribosyl cyclase/cyclic ADP-ribose hydrolase</fullName>
        <ecNumber evidence="1">3.2.2.6</ecNumber>
    </recommendedName>
</protein>
<dbReference type="Pfam" id="PF01582">
    <property type="entry name" value="TIR"/>
    <property type="match status" value="1"/>
</dbReference>
<name>A0A1J3DYL3_NOCCA</name>
<dbReference type="InterPro" id="IPR035897">
    <property type="entry name" value="Toll_tir_struct_dom_sf"/>
</dbReference>